<dbReference type="EMBL" id="NNAY01000032">
    <property type="protein sequence ID" value="OXU31756.1"/>
    <property type="molecule type" value="Genomic_DNA"/>
</dbReference>
<keyword evidence="5" id="KW-0325">Glycoprotein</keyword>
<organism evidence="7 8">
    <name type="scientific">Trichomalopsis sarcophagae</name>
    <dbReference type="NCBI Taxonomy" id="543379"/>
    <lineage>
        <taxon>Eukaryota</taxon>
        <taxon>Metazoa</taxon>
        <taxon>Ecdysozoa</taxon>
        <taxon>Arthropoda</taxon>
        <taxon>Hexapoda</taxon>
        <taxon>Insecta</taxon>
        <taxon>Pterygota</taxon>
        <taxon>Neoptera</taxon>
        <taxon>Endopterygota</taxon>
        <taxon>Hymenoptera</taxon>
        <taxon>Apocrita</taxon>
        <taxon>Proctotrupomorpha</taxon>
        <taxon>Chalcidoidea</taxon>
        <taxon>Pteromalidae</taxon>
        <taxon>Pteromalinae</taxon>
        <taxon>Trichomalopsis</taxon>
    </lineage>
</organism>
<evidence type="ECO:0000313" key="7">
    <source>
        <dbReference type="EMBL" id="OXU31756.1"/>
    </source>
</evidence>
<comment type="similarity">
    <text evidence="2">Belongs to the major royal jelly protein family.</text>
</comment>
<evidence type="ECO:0000313" key="8">
    <source>
        <dbReference type="Proteomes" id="UP000215335"/>
    </source>
</evidence>
<dbReference type="InterPro" id="IPR011042">
    <property type="entry name" value="6-blade_b-propeller_TolB-like"/>
</dbReference>
<dbReference type="SUPFAM" id="SSF101898">
    <property type="entry name" value="NHL repeat"/>
    <property type="match status" value="1"/>
</dbReference>
<proteinExistence type="inferred from homology"/>
<evidence type="ECO:0000256" key="1">
    <source>
        <dbReference type="ARBA" id="ARBA00004613"/>
    </source>
</evidence>
<evidence type="ECO:0000256" key="5">
    <source>
        <dbReference type="ARBA" id="ARBA00023180"/>
    </source>
</evidence>
<name>A0A232FLX6_9HYME</name>
<feature type="chain" id="PRO_5012556737" evidence="6">
    <location>
        <begin position="19"/>
        <end position="378"/>
    </location>
</feature>
<dbReference type="InterPro" id="IPR017996">
    <property type="entry name" value="MRJP/yellow-related"/>
</dbReference>
<keyword evidence="3" id="KW-0964">Secreted</keyword>
<comment type="caution">
    <text evidence="7">The sequence shown here is derived from an EMBL/GenBank/DDBJ whole genome shotgun (WGS) entry which is preliminary data.</text>
</comment>
<dbReference type="PRINTS" id="PR01366">
    <property type="entry name" value="ROYALJELLY"/>
</dbReference>
<dbReference type="Pfam" id="PF03022">
    <property type="entry name" value="MRJP"/>
    <property type="match status" value="1"/>
</dbReference>
<sequence>MELRYSALIFILITELNASPNLKTVFKWKQVNYTEDSLNNFGDYNLSKGVPYDFERAKDGRIFLTIIARKEVPISLTTVTSEYPEYGPLLAPYPDSTWFLDSRNCNNITNARSITIDECDRLWVLDTGRIGFDQICNAKLLVFDLSTNKLLEKHEIPRNISENEEGKGVLVSPVVDTHGPSCERKAVYMADSEGYALVIWSNGSFARLTGREFEPVDSETLFDISGESFTLRGGIVPMDLEPRQHRRLVFAPLASRNLFGYEHGRPELLGPKLRKQPTALRWTRDGKLLFVGQADNSLDCWTGRGSMNTAVTDNERLQFISSMKVYRKSESNSKEEIWLLTTRLQKIINGSRRLDEINFRILKGSVEDLIKNTACEES</sequence>
<dbReference type="PANTHER" id="PTHR10009">
    <property type="entry name" value="PROTEIN YELLOW-RELATED"/>
    <property type="match status" value="1"/>
</dbReference>
<dbReference type="OrthoDB" id="8184345at2759"/>
<protein>
    <submittedName>
        <fullName evidence="7">Uncharacterized protein</fullName>
    </submittedName>
</protein>
<dbReference type="GO" id="GO:0005576">
    <property type="term" value="C:extracellular region"/>
    <property type="evidence" value="ECO:0007669"/>
    <property type="project" value="UniProtKB-SubCell"/>
</dbReference>
<feature type="signal peptide" evidence="6">
    <location>
        <begin position="1"/>
        <end position="18"/>
    </location>
</feature>
<dbReference type="Proteomes" id="UP000215335">
    <property type="component" value="Unassembled WGS sequence"/>
</dbReference>
<evidence type="ECO:0000256" key="4">
    <source>
        <dbReference type="ARBA" id="ARBA00022729"/>
    </source>
</evidence>
<reference evidence="7 8" key="1">
    <citation type="journal article" date="2017" name="Curr. Biol.">
        <title>The Evolution of Venom by Co-option of Single-Copy Genes.</title>
        <authorList>
            <person name="Martinson E.O."/>
            <person name="Mrinalini"/>
            <person name="Kelkar Y.D."/>
            <person name="Chang C.H."/>
            <person name="Werren J.H."/>
        </authorList>
    </citation>
    <scope>NUCLEOTIDE SEQUENCE [LARGE SCALE GENOMIC DNA]</scope>
    <source>
        <strain evidence="7 8">Alberta</strain>
        <tissue evidence="7">Whole body</tissue>
    </source>
</reference>
<keyword evidence="8" id="KW-1185">Reference proteome</keyword>
<evidence type="ECO:0000256" key="6">
    <source>
        <dbReference type="SAM" id="SignalP"/>
    </source>
</evidence>
<dbReference type="STRING" id="543379.A0A232FLX6"/>
<comment type="subcellular location">
    <subcellularLocation>
        <location evidence="1">Secreted</location>
    </subcellularLocation>
</comment>
<evidence type="ECO:0000256" key="2">
    <source>
        <dbReference type="ARBA" id="ARBA00009127"/>
    </source>
</evidence>
<dbReference type="PANTHER" id="PTHR10009:SF7">
    <property type="entry name" value="GH10609P-RELATED"/>
    <property type="match status" value="1"/>
</dbReference>
<accession>A0A232FLX6</accession>
<gene>
    <name evidence="7" type="ORF">TSAR_003112</name>
</gene>
<dbReference type="Gene3D" id="2.120.10.30">
    <property type="entry name" value="TolB, C-terminal domain"/>
    <property type="match status" value="1"/>
</dbReference>
<evidence type="ECO:0000256" key="3">
    <source>
        <dbReference type="ARBA" id="ARBA00022525"/>
    </source>
</evidence>
<dbReference type="AlphaFoldDB" id="A0A232FLX6"/>
<keyword evidence="4 6" id="KW-0732">Signal</keyword>